<evidence type="ECO:0000256" key="2">
    <source>
        <dbReference type="ARBA" id="ARBA00022692"/>
    </source>
</evidence>
<keyword evidence="9" id="KW-1185">Reference proteome</keyword>
<feature type="region of interest" description="Disordered" evidence="5">
    <location>
        <begin position="519"/>
        <end position="539"/>
    </location>
</feature>
<evidence type="ECO:0000256" key="6">
    <source>
        <dbReference type="SAM" id="Phobius"/>
    </source>
</evidence>
<feature type="transmembrane region" description="Helical" evidence="6">
    <location>
        <begin position="79"/>
        <end position="112"/>
    </location>
</feature>
<evidence type="ECO:0000256" key="1">
    <source>
        <dbReference type="ARBA" id="ARBA00004141"/>
    </source>
</evidence>
<accession>A0ABU5IM38</accession>
<feature type="transmembrane region" description="Helical" evidence="6">
    <location>
        <begin position="398"/>
        <end position="431"/>
    </location>
</feature>
<name>A0ABU5IM38_9BURK</name>
<dbReference type="InterPro" id="IPR001902">
    <property type="entry name" value="SLC26A/SulP_fam"/>
</dbReference>
<dbReference type="PANTHER" id="PTHR11814">
    <property type="entry name" value="SULFATE TRANSPORTER"/>
    <property type="match status" value="1"/>
</dbReference>
<dbReference type="EMBL" id="JAXOJX010000055">
    <property type="protein sequence ID" value="MDZ5459978.1"/>
    <property type="molecule type" value="Genomic_DNA"/>
</dbReference>
<organism evidence="8 9">
    <name type="scientific">Azohydromonas lata</name>
    <dbReference type="NCBI Taxonomy" id="45677"/>
    <lineage>
        <taxon>Bacteria</taxon>
        <taxon>Pseudomonadati</taxon>
        <taxon>Pseudomonadota</taxon>
        <taxon>Betaproteobacteria</taxon>
        <taxon>Burkholderiales</taxon>
        <taxon>Sphaerotilaceae</taxon>
        <taxon>Azohydromonas</taxon>
    </lineage>
</organism>
<evidence type="ECO:0000256" key="3">
    <source>
        <dbReference type="ARBA" id="ARBA00022989"/>
    </source>
</evidence>
<evidence type="ECO:0000256" key="5">
    <source>
        <dbReference type="SAM" id="MobiDB-lite"/>
    </source>
</evidence>
<evidence type="ECO:0000256" key="4">
    <source>
        <dbReference type="ARBA" id="ARBA00023136"/>
    </source>
</evidence>
<keyword evidence="3 6" id="KW-1133">Transmembrane helix</keyword>
<feature type="transmembrane region" description="Helical" evidence="6">
    <location>
        <begin position="50"/>
        <end position="67"/>
    </location>
</feature>
<feature type="transmembrane region" description="Helical" evidence="6">
    <location>
        <begin position="312"/>
        <end position="331"/>
    </location>
</feature>
<evidence type="ECO:0000313" key="8">
    <source>
        <dbReference type="EMBL" id="MDZ5459978.1"/>
    </source>
</evidence>
<keyword evidence="4 6" id="KW-0472">Membrane</keyword>
<comment type="subcellular location">
    <subcellularLocation>
        <location evidence="1">Membrane</location>
        <topology evidence="1">Multi-pass membrane protein</topology>
    </subcellularLocation>
</comment>
<protein>
    <submittedName>
        <fullName evidence="8">SulP family inorganic anion transporter</fullName>
    </submittedName>
</protein>
<feature type="transmembrane region" description="Helical" evidence="6">
    <location>
        <begin position="208"/>
        <end position="227"/>
    </location>
</feature>
<keyword evidence="2 6" id="KW-0812">Transmembrane</keyword>
<feature type="transmembrane region" description="Helical" evidence="6">
    <location>
        <begin position="270"/>
        <end position="292"/>
    </location>
</feature>
<sequence>MQSPVSSSLGAAPRGLSLRHLRHDLPAGVVVFLVALPLCLGIALASGVPLLAGLVSGVVGGLIVAALSGSQLSVSGPAAGLVVIVVNAIATLGSFEAFLVAVILAGVLQGLFGLLRAGDIGACFPSPVIKGMLAAIGLLLIIKQLPVAFGFASTPHMLEGVPRDAQALDAMALVLDSVSEAAVAVAAGALLILFLWELPAVKRLPLLGKLPGALLAVLWGVGCQAFFRAAMPSEALVEHQLVSLPKVDGVGSLLGQLASPDWSALANPQLYTVAVTLAVVASLETLLSLEAADRLDPLKRVAPPNRELQAQGVGNVVAGFLGGLPITAVIVRSSANIQAGARTRLSAMLHGVLLLASVLLLVELLRWIPLAALAAVLLHTGYKLAKPAIALAAWRQGAAMFVPFAVTVAAILATDLLMGILIGLVASMLFVIHANTRGALSITSRERAHLLQLSKDVSFFSKATLRRYLERVQPGDSLIIDGARCRFVDRDIREALDDFIAHARERHIEVELRSMPPVGAPATAEVPPARLPAAATRAL</sequence>
<dbReference type="InterPro" id="IPR011547">
    <property type="entry name" value="SLC26A/SulP_dom"/>
</dbReference>
<dbReference type="Proteomes" id="UP001293718">
    <property type="component" value="Unassembled WGS sequence"/>
</dbReference>
<evidence type="ECO:0000259" key="7">
    <source>
        <dbReference type="Pfam" id="PF00916"/>
    </source>
</evidence>
<proteinExistence type="predicted"/>
<reference evidence="8 9" key="1">
    <citation type="submission" date="2023-11" db="EMBL/GenBank/DDBJ databases">
        <title>Draft genome of Azohydromonas lata strain H1 (DSM1123), a polyhydroxyalkanoate producer.</title>
        <authorList>
            <person name="Traversa D."/>
            <person name="D'Addabbo P."/>
            <person name="Pazzani C."/>
            <person name="Manzari C."/>
            <person name="Chiara M."/>
            <person name="Scrascia M."/>
        </authorList>
    </citation>
    <scope>NUCLEOTIDE SEQUENCE [LARGE SCALE GENOMIC DNA]</scope>
    <source>
        <strain evidence="8 9">H1</strain>
    </source>
</reference>
<dbReference type="RefSeq" id="WP_322467577.1">
    <property type="nucleotide sequence ID" value="NZ_JAXOJX010000055.1"/>
</dbReference>
<gene>
    <name evidence="8" type="ORF">SM757_25680</name>
</gene>
<dbReference type="Pfam" id="PF00916">
    <property type="entry name" value="Sulfate_transp"/>
    <property type="match status" value="1"/>
</dbReference>
<feature type="transmembrane region" description="Helical" evidence="6">
    <location>
        <begin position="25"/>
        <end position="44"/>
    </location>
</feature>
<feature type="transmembrane region" description="Helical" evidence="6">
    <location>
        <begin position="352"/>
        <end position="378"/>
    </location>
</feature>
<comment type="caution">
    <text evidence="8">The sequence shown here is derived from an EMBL/GenBank/DDBJ whole genome shotgun (WGS) entry which is preliminary data.</text>
</comment>
<feature type="compositionally biased region" description="Low complexity" evidence="5">
    <location>
        <begin position="527"/>
        <end position="539"/>
    </location>
</feature>
<feature type="transmembrane region" description="Helical" evidence="6">
    <location>
        <begin position="173"/>
        <end position="196"/>
    </location>
</feature>
<evidence type="ECO:0000313" key="9">
    <source>
        <dbReference type="Proteomes" id="UP001293718"/>
    </source>
</evidence>
<feature type="domain" description="SLC26A/SulP transporter" evidence="7">
    <location>
        <begin position="21"/>
        <end position="399"/>
    </location>
</feature>